<comment type="caution">
    <text evidence="1">The sequence shown here is derived from an EMBL/GenBank/DDBJ whole genome shotgun (WGS) entry which is preliminary data.</text>
</comment>
<name>A0ABT5YMA5_9PROT</name>
<dbReference type="InterPro" id="IPR009531">
    <property type="entry name" value="DUF1150"/>
</dbReference>
<evidence type="ECO:0000313" key="2">
    <source>
        <dbReference type="Proteomes" id="UP001215503"/>
    </source>
</evidence>
<gene>
    <name evidence="1" type="ORF">P2G67_08890</name>
</gene>
<protein>
    <submittedName>
        <fullName evidence="1">DUF1150 family protein</fullName>
    </submittedName>
</protein>
<sequence>MQDRLQTLRHISPADFASVGVNQVAYVRKSENQDGELYAIFAADGTQIAVAASQALAFAAIRQHDMEPLSLH</sequence>
<dbReference type="Pfam" id="PF06620">
    <property type="entry name" value="DUF1150"/>
    <property type="match status" value="1"/>
</dbReference>
<organism evidence="1 2">
    <name type="scientific">Aquibaculum arenosum</name>
    <dbReference type="NCBI Taxonomy" id="3032591"/>
    <lineage>
        <taxon>Bacteria</taxon>
        <taxon>Pseudomonadati</taxon>
        <taxon>Pseudomonadota</taxon>
        <taxon>Alphaproteobacteria</taxon>
        <taxon>Rhodospirillales</taxon>
        <taxon>Rhodovibrionaceae</taxon>
        <taxon>Aquibaculum</taxon>
    </lineage>
</organism>
<dbReference type="EMBL" id="JARHUD010000004">
    <property type="protein sequence ID" value="MDF2096090.1"/>
    <property type="molecule type" value="Genomic_DNA"/>
</dbReference>
<dbReference type="RefSeq" id="WP_275822150.1">
    <property type="nucleotide sequence ID" value="NZ_JARHUD010000004.1"/>
</dbReference>
<accession>A0ABT5YMA5</accession>
<proteinExistence type="predicted"/>
<keyword evidence="2" id="KW-1185">Reference proteome</keyword>
<reference evidence="1 2" key="1">
    <citation type="submission" date="2023-03" db="EMBL/GenBank/DDBJ databases">
        <title>Fodinicurvata sp. CAU 1616 isolated from sea sendiment.</title>
        <authorList>
            <person name="Kim W."/>
        </authorList>
    </citation>
    <scope>NUCLEOTIDE SEQUENCE [LARGE SCALE GENOMIC DNA]</scope>
    <source>
        <strain evidence="1 2">CAU 1616</strain>
    </source>
</reference>
<dbReference type="Proteomes" id="UP001215503">
    <property type="component" value="Unassembled WGS sequence"/>
</dbReference>
<evidence type="ECO:0000313" key="1">
    <source>
        <dbReference type="EMBL" id="MDF2096090.1"/>
    </source>
</evidence>